<evidence type="ECO:0000313" key="2">
    <source>
        <dbReference type="EMBL" id="GGY20291.1"/>
    </source>
</evidence>
<reference evidence="2" key="1">
    <citation type="journal article" date="2014" name="Int. J. Syst. Evol. Microbiol.">
        <title>Complete genome sequence of Corynebacterium casei LMG S-19264T (=DSM 44701T), isolated from a smear-ripened cheese.</title>
        <authorList>
            <consortium name="US DOE Joint Genome Institute (JGI-PGF)"/>
            <person name="Walter F."/>
            <person name="Albersmeier A."/>
            <person name="Kalinowski J."/>
            <person name="Ruckert C."/>
        </authorList>
    </citation>
    <scope>NUCLEOTIDE SEQUENCE</scope>
    <source>
        <strain evidence="2">JCM 4790</strain>
    </source>
</reference>
<dbReference type="EMBL" id="BMVU01000167">
    <property type="protein sequence ID" value="GGY20291.1"/>
    <property type="molecule type" value="Genomic_DNA"/>
</dbReference>
<dbReference type="AlphaFoldDB" id="A0A918P5P5"/>
<evidence type="ECO:0000256" key="1">
    <source>
        <dbReference type="SAM" id="MobiDB-lite"/>
    </source>
</evidence>
<gene>
    <name evidence="2" type="ORF">GCM10010358_83280</name>
</gene>
<dbReference type="Proteomes" id="UP000619244">
    <property type="component" value="Unassembled WGS sequence"/>
</dbReference>
<comment type="caution">
    <text evidence="2">The sequence shown here is derived from an EMBL/GenBank/DDBJ whole genome shotgun (WGS) entry which is preliminary data.</text>
</comment>
<organism evidence="2 3">
    <name type="scientific">Streptomyces minutiscleroticus</name>
    <dbReference type="NCBI Taxonomy" id="68238"/>
    <lineage>
        <taxon>Bacteria</taxon>
        <taxon>Bacillati</taxon>
        <taxon>Actinomycetota</taxon>
        <taxon>Actinomycetes</taxon>
        <taxon>Kitasatosporales</taxon>
        <taxon>Streptomycetaceae</taxon>
        <taxon>Streptomyces</taxon>
    </lineage>
</organism>
<name>A0A918P5P5_9ACTN</name>
<evidence type="ECO:0000313" key="3">
    <source>
        <dbReference type="Proteomes" id="UP000619244"/>
    </source>
</evidence>
<feature type="compositionally biased region" description="Low complexity" evidence="1">
    <location>
        <begin position="195"/>
        <end position="208"/>
    </location>
</feature>
<feature type="region of interest" description="Disordered" evidence="1">
    <location>
        <begin position="131"/>
        <end position="222"/>
    </location>
</feature>
<protein>
    <submittedName>
        <fullName evidence="2">Uncharacterized protein</fullName>
    </submittedName>
</protein>
<sequence length="245" mass="26732">MTSSPSLQEGEEVNEPNLHGPVWWRCGHTDWETLDIALTNPDDYDAYRWRNHADRRRASEIRKQRAAETEAVRRRREAGAWSCLGCGRSLYPHPGLRAGDRCATCACGLAEPRAAPEAAARPPHLGTECLAGDAHRGSGPRALRAGPASSARDVWPSRGPRRERGPAEGGLTAFTLPPRGRAHRPRNTTLSATASGPPRRGLPGPSTGYPRAGHRAWAGRPRRKRTAWFLRPARDADACAGPGLW</sequence>
<keyword evidence="3" id="KW-1185">Reference proteome</keyword>
<proteinExistence type="predicted"/>
<accession>A0A918P5P5</accession>
<reference evidence="2" key="2">
    <citation type="submission" date="2020-09" db="EMBL/GenBank/DDBJ databases">
        <authorList>
            <person name="Sun Q."/>
            <person name="Ohkuma M."/>
        </authorList>
    </citation>
    <scope>NUCLEOTIDE SEQUENCE</scope>
    <source>
        <strain evidence="2">JCM 4790</strain>
    </source>
</reference>